<dbReference type="VEuPathDB" id="FungiDB:AB675_86"/>
<dbReference type="SMART" id="SM00813">
    <property type="entry name" value="Alpha-L-AF_C"/>
    <property type="match status" value="1"/>
</dbReference>
<evidence type="ECO:0000256" key="3">
    <source>
        <dbReference type="ARBA" id="ARBA00007186"/>
    </source>
</evidence>
<keyword evidence="5 8" id="KW-0732">Signal</keyword>
<reference evidence="10 11" key="1">
    <citation type="submission" date="2015-06" db="EMBL/GenBank/DDBJ databases">
        <title>Draft genome of the ant-associated black yeast Phialophora attae CBS 131958.</title>
        <authorList>
            <person name="Moreno L.F."/>
            <person name="Stielow B.J."/>
            <person name="de Hoog S."/>
            <person name="Vicente V.A."/>
            <person name="Weiss V.A."/>
            <person name="de Vries M."/>
            <person name="Cruz L.M."/>
            <person name="Souza E.M."/>
        </authorList>
    </citation>
    <scope>NUCLEOTIDE SEQUENCE [LARGE SCALE GENOMIC DNA]</scope>
    <source>
        <strain evidence="10 11">CBS 131958</strain>
    </source>
</reference>
<feature type="chain" id="PRO_5005872881" description="non-reducing end alpha-L-arabinofuranosidase" evidence="8">
    <location>
        <begin position="19"/>
        <end position="650"/>
    </location>
</feature>
<keyword evidence="7" id="KW-0325">Glycoprotein</keyword>
<dbReference type="PANTHER" id="PTHR31776:SF0">
    <property type="entry name" value="ALPHA-L-ARABINOFURANOSIDASE 1"/>
    <property type="match status" value="1"/>
</dbReference>
<dbReference type="GeneID" id="28740938"/>
<keyword evidence="6" id="KW-0378">Hydrolase</keyword>
<dbReference type="Gene3D" id="3.20.20.80">
    <property type="entry name" value="Glycosidases"/>
    <property type="match status" value="1"/>
</dbReference>
<dbReference type="GO" id="GO:0046373">
    <property type="term" value="P:L-arabinose metabolic process"/>
    <property type="evidence" value="ECO:0007669"/>
    <property type="project" value="InterPro"/>
</dbReference>
<comment type="similarity">
    <text evidence="3">Belongs to the glycosyl hydrolase 51 family.</text>
</comment>
<dbReference type="RefSeq" id="XP_017997627.1">
    <property type="nucleotide sequence ID" value="XM_018149168.1"/>
</dbReference>
<sequence>MRFSSTLITLASVPYVLSFPNAKRQTDEPQQTDLSGQERINYTYFEGHGDAPVAIDLNLDADGRNETAPLLYGWMFEDISHSGDGGIYAEAIQNRAFQGSTRDNPGLPFGPSLDGYYPVGNVTLRLSRMQPLSEALPVVMEMEIGGLAEGEVGFFNEGWWGINVEPGTYNVSFYAKGNGARMNGTLSSVNVSLRSNLTDDTWAEQTIEMTEDKNISYFSWTQFETQLVVEESAPNSNNSFYLTFNASEVAGDVFYFSLISLFPETYKNRPNGIRRDLGQIVEDLGTTFFRFPGGNNLEGESIDQRWKWDKTLGPLIDRAGRVGNWGYYNTDGLGLMEYLLFCEDVGMEPVLGVYSGYSLDNYGAGDTSFPEDAMRPVLEDILNELEFITGNTSTYWGNYRAELGHPEPFELNFVEIGNEDWFSPSSYNYRFPYLYSGIKDAYPNLTLIASAYNERDYNLTLPPGVIWDTHHYELPSYFLQNFDFYDNWREETNNSDVGVFIGEYSVFQIDSTLPELNFSRPPPIEHVSSPRLLSIIGEGVYLLGAERNPDVVRMAGYAPSFCNLNSVQWDPDLVDFTANYNETVRSTSYFLQQLFAHSRGTHTLPVTNSEGEFNPLWWSATIDEDVNAVYVKVINSGNATVDFSVNVGAE</sequence>
<dbReference type="SUPFAM" id="SSF51445">
    <property type="entry name" value="(Trans)glycosidases"/>
    <property type="match status" value="1"/>
</dbReference>
<evidence type="ECO:0000256" key="2">
    <source>
        <dbReference type="ARBA" id="ARBA00004834"/>
    </source>
</evidence>
<feature type="signal peptide" evidence="8">
    <location>
        <begin position="1"/>
        <end position="18"/>
    </location>
</feature>
<accession>A0A0N1H0T9</accession>
<evidence type="ECO:0000256" key="6">
    <source>
        <dbReference type="ARBA" id="ARBA00022801"/>
    </source>
</evidence>
<dbReference type="EMBL" id="LFJN01000022">
    <property type="protein sequence ID" value="KPI37664.1"/>
    <property type="molecule type" value="Genomic_DNA"/>
</dbReference>
<evidence type="ECO:0000313" key="10">
    <source>
        <dbReference type="EMBL" id="KPI37664.1"/>
    </source>
</evidence>
<dbReference type="Pfam" id="PF22848">
    <property type="entry name" value="ASD1_dom"/>
    <property type="match status" value="1"/>
</dbReference>
<gene>
    <name evidence="10" type="ORF">AB675_86</name>
</gene>
<dbReference type="OrthoDB" id="406864at2759"/>
<keyword evidence="11" id="KW-1185">Reference proteome</keyword>
<proteinExistence type="inferred from homology"/>
<dbReference type="Proteomes" id="UP000038010">
    <property type="component" value="Unassembled WGS sequence"/>
</dbReference>
<dbReference type="GO" id="GO:0046556">
    <property type="term" value="F:alpha-L-arabinofuranosidase activity"/>
    <property type="evidence" value="ECO:0007669"/>
    <property type="project" value="UniProtKB-EC"/>
</dbReference>
<dbReference type="GO" id="GO:0031222">
    <property type="term" value="P:arabinan catabolic process"/>
    <property type="evidence" value="ECO:0007669"/>
    <property type="project" value="UniProtKB-UniPathway"/>
</dbReference>
<organism evidence="10 11">
    <name type="scientific">Cyphellophora attinorum</name>
    <dbReference type="NCBI Taxonomy" id="1664694"/>
    <lineage>
        <taxon>Eukaryota</taxon>
        <taxon>Fungi</taxon>
        <taxon>Dikarya</taxon>
        <taxon>Ascomycota</taxon>
        <taxon>Pezizomycotina</taxon>
        <taxon>Eurotiomycetes</taxon>
        <taxon>Chaetothyriomycetidae</taxon>
        <taxon>Chaetothyriales</taxon>
        <taxon>Cyphellophoraceae</taxon>
        <taxon>Cyphellophora</taxon>
    </lineage>
</organism>
<dbReference type="AlphaFoldDB" id="A0A0N1H0T9"/>
<protein>
    <recommendedName>
        <fullName evidence="4">non-reducing end alpha-L-arabinofuranosidase</fullName>
        <ecNumber evidence="4">3.2.1.55</ecNumber>
    </recommendedName>
</protein>
<dbReference type="InterPro" id="IPR055235">
    <property type="entry name" value="ASD1_cat"/>
</dbReference>
<evidence type="ECO:0000256" key="4">
    <source>
        <dbReference type="ARBA" id="ARBA00012670"/>
    </source>
</evidence>
<evidence type="ECO:0000256" key="8">
    <source>
        <dbReference type="SAM" id="SignalP"/>
    </source>
</evidence>
<dbReference type="STRING" id="1664694.A0A0N1H0T9"/>
<dbReference type="PANTHER" id="PTHR31776">
    <property type="entry name" value="ALPHA-L-ARABINOFURANOSIDASE 1"/>
    <property type="match status" value="1"/>
</dbReference>
<comment type="pathway">
    <text evidence="2">Glycan metabolism; L-arabinan degradation.</text>
</comment>
<evidence type="ECO:0000256" key="1">
    <source>
        <dbReference type="ARBA" id="ARBA00001462"/>
    </source>
</evidence>
<dbReference type="EC" id="3.2.1.55" evidence="4"/>
<evidence type="ECO:0000313" key="11">
    <source>
        <dbReference type="Proteomes" id="UP000038010"/>
    </source>
</evidence>
<dbReference type="InterPro" id="IPR051563">
    <property type="entry name" value="Glycosyl_Hydrolase_51"/>
</dbReference>
<comment type="catalytic activity">
    <reaction evidence="1">
        <text>Hydrolysis of terminal non-reducing alpha-L-arabinofuranoside residues in alpha-L-arabinosides.</text>
        <dbReference type="EC" id="3.2.1.55"/>
    </reaction>
</comment>
<comment type="caution">
    <text evidence="10">The sequence shown here is derived from an EMBL/GenBank/DDBJ whole genome shotgun (WGS) entry which is preliminary data.</text>
</comment>
<evidence type="ECO:0000259" key="9">
    <source>
        <dbReference type="SMART" id="SM00813"/>
    </source>
</evidence>
<dbReference type="UniPathway" id="UPA00667"/>
<evidence type="ECO:0000256" key="7">
    <source>
        <dbReference type="ARBA" id="ARBA00023180"/>
    </source>
</evidence>
<dbReference type="InterPro" id="IPR017853">
    <property type="entry name" value="GH"/>
</dbReference>
<dbReference type="InterPro" id="IPR010720">
    <property type="entry name" value="Alpha-L-AF_C"/>
</dbReference>
<evidence type="ECO:0000256" key="5">
    <source>
        <dbReference type="ARBA" id="ARBA00022729"/>
    </source>
</evidence>
<dbReference type="Pfam" id="PF06964">
    <property type="entry name" value="Alpha-L-AF_C"/>
    <property type="match status" value="1"/>
</dbReference>
<name>A0A0N1H0T9_9EURO</name>
<feature type="domain" description="Alpha-L-arabinofuranosidase C-terminal" evidence="9">
    <location>
        <begin position="502"/>
        <end position="650"/>
    </location>
</feature>